<sequence>MLLVLAELIGIYLLSTIVQLRTSFPPEKTDTDGNAHDNNLFSTIPAYEVFGPLFDCAFLATTAVSVFVRWTADRVDGMGR</sequence>
<proteinExistence type="predicted"/>
<evidence type="ECO:0000313" key="4">
    <source>
        <dbReference type="Proteomes" id="UP000320762"/>
    </source>
</evidence>
<dbReference type="OrthoDB" id="264392at2759"/>
<evidence type="ECO:0000256" key="1">
    <source>
        <dbReference type="SAM" id="Phobius"/>
    </source>
</evidence>
<dbReference type="AlphaFoldDB" id="A0A550BS69"/>
<keyword evidence="1" id="KW-0472">Membrane</keyword>
<evidence type="ECO:0000259" key="2">
    <source>
        <dbReference type="Pfam" id="PF12430"/>
    </source>
</evidence>
<protein>
    <recommendedName>
        <fullName evidence="2">Abscisic acid G-protein coupled receptor-like domain-containing protein</fullName>
    </recommendedName>
</protein>
<evidence type="ECO:0000313" key="3">
    <source>
        <dbReference type="EMBL" id="TRM55387.1"/>
    </source>
</evidence>
<keyword evidence="4" id="KW-1185">Reference proteome</keyword>
<reference evidence="3 4" key="1">
    <citation type="journal article" date="2019" name="New Phytol.">
        <title>Comparative genomics reveals unique wood-decay strategies and fruiting body development in the Schizophyllaceae.</title>
        <authorList>
            <person name="Almasi E."/>
            <person name="Sahu N."/>
            <person name="Krizsan K."/>
            <person name="Balint B."/>
            <person name="Kovacs G.M."/>
            <person name="Kiss B."/>
            <person name="Cseklye J."/>
            <person name="Drula E."/>
            <person name="Henrissat B."/>
            <person name="Nagy I."/>
            <person name="Chovatia M."/>
            <person name="Adam C."/>
            <person name="LaButti K."/>
            <person name="Lipzen A."/>
            <person name="Riley R."/>
            <person name="Grigoriev I.V."/>
            <person name="Nagy L.G."/>
        </authorList>
    </citation>
    <scope>NUCLEOTIDE SEQUENCE [LARGE SCALE GENOMIC DNA]</scope>
    <source>
        <strain evidence="3 4">NL-1724</strain>
    </source>
</reference>
<accession>A0A550BS69</accession>
<dbReference type="Pfam" id="PF12430">
    <property type="entry name" value="ABA_GPCR"/>
    <property type="match status" value="1"/>
</dbReference>
<dbReference type="EMBL" id="VDMD01000158">
    <property type="protein sequence ID" value="TRM55387.1"/>
    <property type="molecule type" value="Genomic_DNA"/>
</dbReference>
<gene>
    <name evidence="3" type="ORF">BD626DRAFT_578074</name>
</gene>
<keyword evidence="1" id="KW-1133">Transmembrane helix</keyword>
<dbReference type="InterPro" id="IPR025969">
    <property type="entry name" value="ABA_GPCR_dom"/>
</dbReference>
<organism evidence="3 4">
    <name type="scientific">Schizophyllum amplum</name>
    <dbReference type="NCBI Taxonomy" id="97359"/>
    <lineage>
        <taxon>Eukaryota</taxon>
        <taxon>Fungi</taxon>
        <taxon>Dikarya</taxon>
        <taxon>Basidiomycota</taxon>
        <taxon>Agaricomycotina</taxon>
        <taxon>Agaricomycetes</taxon>
        <taxon>Agaricomycetidae</taxon>
        <taxon>Agaricales</taxon>
        <taxon>Schizophyllaceae</taxon>
        <taxon>Schizophyllum</taxon>
    </lineage>
</organism>
<keyword evidence="1" id="KW-0812">Transmembrane</keyword>
<feature type="domain" description="Abscisic acid G-protein coupled receptor-like" evidence="2">
    <location>
        <begin position="1"/>
        <end position="73"/>
    </location>
</feature>
<dbReference type="Proteomes" id="UP000320762">
    <property type="component" value="Unassembled WGS sequence"/>
</dbReference>
<comment type="caution">
    <text evidence="3">The sequence shown here is derived from an EMBL/GenBank/DDBJ whole genome shotgun (WGS) entry which is preliminary data.</text>
</comment>
<feature type="transmembrane region" description="Helical" evidence="1">
    <location>
        <begin position="44"/>
        <end position="70"/>
    </location>
</feature>
<name>A0A550BS69_9AGAR</name>